<organism evidence="14 15">
    <name type="scientific">Roseococcus suduntuyensis</name>
    <dbReference type="NCBI Taxonomy" id="455361"/>
    <lineage>
        <taxon>Bacteria</taxon>
        <taxon>Pseudomonadati</taxon>
        <taxon>Pseudomonadota</taxon>
        <taxon>Alphaproteobacteria</taxon>
        <taxon>Acetobacterales</taxon>
        <taxon>Roseomonadaceae</taxon>
        <taxon>Roseococcus</taxon>
    </lineage>
</organism>
<evidence type="ECO:0000313" key="14">
    <source>
        <dbReference type="EMBL" id="MBB3897047.1"/>
    </source>
</evidence>
<dbReference type="UniPathway" id="UPA00694"/>
<feature type="signal peptide" evidence="12">
    <location>
        <begin position="1"/>
        <end position="30"/>
    </location>
</feature>
<dbReference type="GO" id="GO:0030244">
    <property type="term" value="P:cellulose biosynthetic process"/>
    <property type="evidence" value="ECO:0007669"/>
    <property type="project" value="UniProtKB-KW"/>
</dbReference>
<keyword evidence="9" id="KW-0998">Cell outer membrane</keyword>
<comment type="subcellular location">
    <subcellularLocation>
        <location evidence="1">Cell outer membrane</location>
        <topology evidence="1">Peripheral membrane protein</topology>
    </subcellularLocation>
</comment>
<comment type="pathway">
    <text evidence="2">Glycan metabolism; bacterial cellulose biosynthesis.</text>
</comment>
<dbReference type="Gene3D" id="1.25.40.10">
    <property type="entry name" value="Tetratricopeptide repeat domain"/>
    <property type="match status" value="2"/>
</dbReference>
<dbReference type="SMART" id="SM00028">
    <property type="entry name" value="TPR"/>
    <property type="match status" value="3"/>
</dbReference>
<dbReference type="PRINTS" id="PR01441">
    <property type="entry name" value="CELLSNTHASEC"/>
</dbReference>
<reference evidence="14 15" key="1">
    <citation type="submission" date="2020-08" db="EMBL/GenBank/DDBJ databases">
        <title>Genomic Encyclopedia of Type Strains, Phase IV (KMG-IV): sequencing the most valuable type-strain genomes for metagenomic binning, comparative biology and taxonomic classification.</title>
        <authorList>
            <person name="Goeker M."/>
        </authorList>
    </citation>
    <scope>NUCLEOTIDE SEQUENCE [LARGE SCALE GENOMIC DNA]</scope>
    <source>
        <strain evidence="14 15">DSM 19979</strain>
    </source>
</reference>
<dbReference type="InterPro" id="IPR019734">
    <property type="entry name" value="TPR_rpt"/>
</dbReference>
<dbReference type="PROSITE" id="PS50005">
    <property type="entry name" value="TPR"/>
    <property type="match status" value="2"/>
</dbReference>
<evidence type="ECO:0000256" key="3">
    <source>
        <dbReference type="ARBA" id="ARBA00005886"/>
    </source>
</evidence>
<dbReference type="GO" id="GO:0009279">
    <property type="term" value="C:cell outer membrane"/>
    <property type="evidence" value="ECO:0007669"/>
    <property type="project" value="UniProtKB-SubCell"/>
</dbReference>
<evidence type="ECO:0000256" key="5">
    <source>
        <dbReference type="ARBA" id="ARBA00022737"/>
    </source>
</evidence>
<dbReference type="Proteomes" id="UP000553193">
    <property type="component" value="Unassembled WGS sequence"/>
</dbReference>
<keyword evidence="15" id="KW-1185">Reference proteome</keyword>
<feature type="compositionally biased region" description="Basic and acidic residues" evidence="11">
    <location>
        <begin position="601"/>
        <end position="620"/>
    </location>
</feature>
<keyword evidence="7" id="KW-0135">Cellulose biosynthesis</keyword>
<sequence length="1329" mass="144499">MTRAAPRRRMRRAMAALGLALLMPVAGAQAQRPEDNRLSGTLGATAALFEQALYWLSQNQPERALQTLDRILLVEPDNVDAMVASIEAAALAAQPATVQRHLDSMRRLIPGDPRLATAEEVARLLSDDAATLIAARQLATAGRQAEAVERYRQLAGGRAVPVAIANEYYQALAATSEQGYRTAVAELQDRVSADPNESRLALLLAELLTYREDTRSEGIDRMQYLSARPGIRDATRNPWRQALLWSGDDPETAARINAYLLVFTGQDGDLDAKLERIQDAGVTPGQEARALAWARITEQRLMDAEVQFERALLEDAEDAEALVGLAVIRKIQNRFAEAREFLDRAIAFAPDRQEEFERSVGSLDPVEVGVRQGPPPVPASVLAWRAMARNDLDRADRLARVAARQRGEERIQGELILGSIALQRGDLPAAEQRFRAVLALRPRQEDALQGLYTALQRQNRFAEAESLRRETGLAPSQAARVAHAGALVENARRLDHPEQALEQLRAAIALNPANPWPTVDLVRRLKTLGQAEEARRLERGLEARTDAESSMAAALLAFDDERFGDALALFERVPARLRNPDMARIAALTRREFEVQQLEDAVRARRPDARGRQPDARRASPPDALRASQPDALRAMVAAAGQRDPGGLLAPAVIRALGRLDEPQAAVEAAQAALRANPDASVMSRILIAGALIQAKRPAVAQEITSPLTRAQNLTAEERRELNAVLDFEAMAVADDATLRGRFAEAEAALTARDAQRGAAPAARNQNLAMVRLLMARRRLPEARRIVEDILREDPRNHEARIALVDIAVEQRDWAAAHAALVEGAFFSPGDLRMTLAEARLNRAQGNQAATLRLMEAAASRRLAALRADGEVGAAAAAAEAMRPGAGAARAVRLTDALTSQIAQELIRARDEAAVWLQSGLQIHARPGSGGTSRLTTLTAPTEVSAPLPGVGGRLTLGADMVALQSGRLGSGFRDQQSFGTNPLFLQRDVTAPAFQRPQGNIDGVALRMTWLRENMRAEVGSTPLGFHRPTFTGMLEAVPRITEGLRLRLTAERTPETSSMLSYAGYQQSPSHGPFWGAVTRTGGRVTLEYSTSDRLGFYGGGGAHMLRGTNVVDNTRWEVFGGVYYAVLRQPGQQVTVGVDLRHTGHSRNAGGFTFGHGGYFSPARSFVGSLQGEYRAQWGDWTFRGIGAVGWQSFRTALAPVFPTNRGYQAALEAQAAANPGVFDTHIGGQRSSGPTGSIFANLEYAMTPNLRLGAAARYERVGNFADTAGFFYLRYRLDRPRADLEPLFAGAPTVYPNVNDPMVSSYRAGAPELVRMPSGATRPVW</sequence>
<accession>A0A840A7F0</accession>
<protein>
    <submittedName>
        <fullName evidence="14">Tetratricopeptide (TPR) repeat protein</fullName>
    </submittedName>
</protein>
<evidence type="ECO:0000256" key="1">
    <source>
        <dbReference type="ARBA" id="ARBA00004339"/>
    </source>
</evidence>
<evidence type="ECO:0000256" key="2">
    <source>
        <dbReference type="ARBA" id="ARBA00005186"/>
    </source>
</evidence>
<comment type="similarity">
    <text evidence="3">Belongs to the AcsC/BcsC family.</text>
</comment>
<evidence type="ECO:0000256" key="11">
    <source>
        <dbReference type="SAM" id="MobiDB-lite"/>
    </source>
</evidence>
<dbReference type="EMBL" id="JACIDJ010000001">
    <property type="protein sequence ID" value="MBB3897047.1"/>
    <property type="molecule type" value="Genomic_DNA"/>
</dbReference>
<dbReference type="InterPro" id="IPR003921">
    <property type="entry name" value="Cell_synth_C"/>
</dbReference>
<evidence type="ECO:0000256" key="12">
    <source>
        <dbReference type="SAM" id="SignalP"/>
    </source>
</evidence>
<evidence type="ECO:0000313" key="15">
    <source>
        <dbReference type="Proteomes" id="UP000553193"/>
    </source>
</evidence>
<dbReference type="Pfam" id="PF05420">
    <property type="entry name" value="BCSC_C"/>
    <property type="match status" value="1"/>
</dbReference>
<dbReference type="PANTHER" id="PTHR12558">
    <property type="entry name" value="CELL DIVISION CYCLE 16,23,27"/>
    <property type="match status" value="1"/>
</dbReference>
<feature type="repeat" description="TPR" evidence="10">
    <location>
        <begin position="45"/>
        <end position="78"/>
    </location>
</feature>
<keyword evidence="5" id="KW-0677">Repeat</keyword>
<name>A0A840A7F0_9PROT</name>
<feature type="domain" description="Cellulose synthase operon C C-terminal" evidence="13">
    <location>
        <begin position="933"/>
        <end position="1281"/>
    </location>
</feature>
<feature type="chain" id="PRO_5032535009" evidence="12">
    <location>
        <begin position="31"/>
        <end position="1329"/>
    </location>
</feature>
<proteinExistence type="inferred from homology"/>
<evidence type="ECO:0000256" key="9">
    <source>
        <dbReference type="ARBA" id="ARBA00023237"/>
    </source>
</evidence>
<evidence type="ECO:0000256" key="7">
    <source>
        <dbReference type="ARBA" id="ARBA00022916"/>
    </source>
</evidence>
<evidence type="ECO:0000256" key="6">
    <source>
        <dbReference type="ARBA" id="ARBA00022803"/>
    </source>
</evidence>
<gene>
    <name evidence="14" type="ORF">GGQ83_000473</name>
</gene>
<feature type="repeat" description="TPR" evidence="10">
    <location>
        <begin position="319"/>
        <end position="352"/>
    </location>
</feature>
<evidence type="ECO:0000256" key="8">
    <source>
        <dbReference type="ARBA" id="ARBA00023136"/>
    </source>
</evidence>
<evidence type="ECO:0000256" key="10">
    <source>
        <dbReference type="PROSITE-ProRule" id="PRU00339"/>
    </source>
</evidence>
<dbReference type="InterPro" id="IPR011990">
    <property type="entry name" value="TPR-like_helical_dom_sf"/>
</dbReference>
<keyword evidence="6 10" id="KW-0802">TPR repeat</keyword>
<dbReference type="PANTHER" id="PTHR12558:SF13">
    <property type="entry name" value="CELL DIVISION CYCLE PROTEIN 27 HOMOLOG"/>
    <property type="match status" value="1"/>
</dbReference>
<evidence type="ECO:0000259" key="13">
    <source>
        <dbReference type="Pfam" id="PF05420"/>
    </source>
</evidence>
<dbReference type="InterPro" id="IPR008410">
    <property type="entry name" value="BCSC_C"/>
</dbReference>
<dbReference type="RefSeq" id="WP_184381991.1">
    <property type="nucleotide sequence ID" value="NZ_JACIDJ010000001.1"/>
</dbReference>
<keyword evidence="8" id="KW-0472">Membrane</keyword>
<feature type="region of interest" description="Disordered" evidence="11">
    <location>
        <begin position="601"/>
        <end position="629"/>
    </location>
</feature>
<dbReference type="SUPFAM" id="SSF48452">
    <property type="entry name" value="TPR-like"/>
    <property type="match status" value="2"/>
</dbReference>
<dbReference type="GO" id="GO:0006011">
    <property type="term" value="P:UDP-alpha-D-glucose metabolic process"/>
    <property type="evidence" value="ECO:0007669"/>
    <property type="project" value="InterPro"/>
</dbReference>
<dbReference type="SUPFAM" id="SSF56935">
    <property type="entry name" value="Porins"/>
    <property type="match status" value="1"/>
</dbReference>
<comment type="caution">
    <text evidence="14">The sequence shown here is derived from an EMBL/GenBank/DDBJ whole genome shotgun (WGS) entry which is preliminary data.</text>
</comment>
<keyword evidence="4 12" id="KW-0732">Signal</keyword>
<evidence type="ECO:0000256" key="4">
    <source>
        <dbReference type="ARBA" id="ARBA00022729"/>
    </source>
</evidence>